<evidence type="ECO:0000256" key="5">
    <source>
        <dbReference type="ARBA" id="ARBA00023002"/>
    </source>
</evidence>
<proteinExistence type="inferred from homology"/>
<dbReference type="HOGENOM" id="CLU_006937_6_1_1"/>
<keyword evidence="3" id="KW-0285">Flavoprotein</keyword>
<gene>
    <name evidence="7" type="ORF">PV08_06843</name>
</gene>
<dbReference type="InterPro" id="IPR020946">
    <property type="entry name" value="Flavin_mOase-like"/>
</dbReference>
<dbReference type="Gene3D" id="3.50.50.60">
    <property type="entry name" value="FAD/NAD(P)-binding domain"/>
    <property type="match status" value="2"/>
</dbReference>
<dbReference type="GO" id="GO:0050660">
    <property type="term" value="F:flavin adenine dinucleotide binding"/>
    <property type="evidence" value="ECO:0007669"/>
    <property type="project" value="InterPro"/>
</dbReference>
<dbReference type="InterPro" id="IPR051209">
    <property type="entry name" value="FAD-bind_Monooxygenase_sf"/>
</dbReference>
<accession>A0A0D1ZMM9</accession>
<dbReference type="VEuPathDB" id="FungiDB:PV08_06843"/>
<dbReference type="GeneID" id="27333926"/>
<evidence type="ECO:0000313" key="7">
    <source>
        <dbReference type="EMBL" id="KIW14062.1"/>
    </source>
</evidence>
<dbReference type="PANTHER" id="PTHR42877:SF7">
    <property type="entry name" value="FLAVIN-BINDING MONOOXYGENASE-RELATED"/>
    <property type="match status" value="1"/>
</dbReference>
<evidence type="ECO:0000256" key="6">
    <source>
        <dbReference type="SAM" id="MobiDB-lite"/>
    </source>
</evidence>
<evidence type="ECO:0000256" key="1">
    <source>
        <dbReference type="ARBA" id="ARBA00001974"/>
    </source>
</evidence>
<name>A0A0D1ZMM9_9EURO</name>
<sequence>MAPSTVANGYGGMHLPADGSTTDAELSRRVERPQVVNNPAPDDVRILEQLYGTRKKMRVVMLGAGMSGLNFFKFAEEKLKNVEIVCYEKNRDVGGTWYENRYPGCACDIPSVAYQFPWRPVPWSKYYSQSGEIWEYIKMVERENNFIEKYVKLQHRIVSLSWGEDDDGATGPGAPRWTVRVQDVVSGREFDDHADFVVDGGGVLNKWKWPDNIPGLQDFKGTLLHSAQYDERIDLTGKRVALIGAGSSAVQILPNIYDQVDRVYTWVRTKIWITAGFAQNFAGKDGANFAYNEEQRKMFENEDEYLAYRKMIEGELNQRFGFIINGTSAQKAAREFSEKEMRTKLKDRPELLEKIMPDDFFVGCRRPTPGNGYLECLAGPKTTAYTTQLGQITEKGFIDPDGNEQEVDVIICATGFDTSYKPRFPLVVNGVNKSEQWKDNPHPHVPSYLSLAYAGVPNYILFGGAYCPSAHGSFFPIIAAYVNYTIQVIEKMQIENIRSIQPKEKVVEHFMKHADTFLKRTAWTGPCSSWFKGGKKDGKPAIYPGSRLHFLRLLEKPRWEDFDVEYDQEEDMWSFMGNGFHVCEQDGSDITWYLGELKQEVDQDKVRRVMDGTKGIEIGIKR</sequence>
<dbReference type="AlphaFoldDB" id="A0A0D1ZMM9"/>
<comment type="cofactor">
    <cofactor evidence="1">
        <name>FAD</name>
        <dbReference type="ChEBI" id="CHEBI:57692"/>
    </cofactor>
</comment>
<dbReference type="RefSeq" id="XP_016234278.1">
    <property type="nucleotide sequence ID" value="XM_016381176.1"/>
</dbReference>
<evidence type="ECO:0000256" key="3">
    <source>
        <dbReference type="ARBA" id="ARBA00022630"/>
    </source>
</evidence>
<comment type="similarity">
    <text evidence="2">Belongs to the FAD-binding monooxygenase family.</text>
</comment>
<organism evidence="7 8">
    <name type="scientific">Exophiala spinifera</name>
    <dbReference type="NCBI Taxonomy" id="91928"/>
    <lineage>
        <taxon>Eukaryota</taxon>
        <taxon>Fungi</taxon>
        <taxon>Dikarya</taxon>
        <taxon>Ascomycota</taxon>
        <taxon>Pezizomycotina</taxon>
        <taxon>Eurotiomycetes</taxon>
        <taxon>Chaetothyriomycetidae</taxon>
        <taxon>Chaetothyriales</taxon>
        <taxon>Herpotrichiellaceae</taxon>
        <taxon>Exophiala</taxon>
    </lineage>
</organism>
<dbReference type="EMBL" id="KN847496">
    <property type="protein sequence ID" value="KIW14062.1"/>
    <property type="molecule type" value="Genomic_DNA"/>
</dbReference>
<dbReference type="PANTHER" id="PTHR42877">
    <property type="entry name" value="L-ORNITHINE N(5)-MONOOXYGENASE-RELATED"/>
    <property type="match status" value="1"/>
</dbReference>
<evidence type="ECO:0008006" key="9">
    <source>
        <dbReference type="Google" id="ProtNLM"/>
    </source>
</evidence>
<dbReference type="GO" id="GO:0050661">
    <property type="term" value="F:NADP binding"/>
    <property type="evidence" value="ECO:0007669"/>
    <property type="project" value="InterPro"/>
</dbReference>
<dbReference type="GO" id="GO:0004499">
    <property type="term" value="F:N,N-dimethylaniline monooxygenase activity"/>
    <property type="evidence" value="ECO:0007669"/>
    <property type="project" value="InterPro"/>
</dbReference>
<reference evidence="7 8" key="1">
    <citation type="submission" date="2015-01" db="EMBL/GenBank/DDBJ databases">
        <title>The Genome Sequence of Exophiala spinifera CBS89968.</title>
        <authorList>
            <consortium name="The Broad Institute Genomics Platform"/>
            <person name="Cuomo C."/>
            <person name="de Hoog S."/>
            <person name="Gorbushina A."/>
            <person name="Stielow B."/>
            <person name="Teixiera M."/>
            <person name="Abouelleil A."/>
            <person name="Chapman S.B."/>
            <person name="Priest M."/>
            <person name="Young S.K."/>
            <person name="Wortman J."/>
            <person name="Nusbaum C."/>
            <person name="Birren B."/>
        </authorList>
    </citation>
    <scope>NUCLEOTIDE SEQUENCE [LARGE SCALE GENOMIC DNA]</scope>
    <source>
        <strain evidence="7 8">CBS 89968</strain>
    </source>
</reference>
<keyword evidence="8" id="KW-1185">Reference proteome</keyword>
<evidence type="ECO:0000256" key="4">
    <source>
        <dbReference type="ARBA" id="ARBA00022827"/>
    </source>
</evidence>
<dbReference type="SUPFAM" id="SSF51905">
    <property type="entry name" value="FAD/NAD(P)-binding domain"/>
    <property type="match status" value="3"/>
</dbReference>
<feature type="region of interest" description="Disordered" evidence="6">
    <location>
        <begin position="1"/>
        <end position="38"/>
    </location>
</feature>
<keyword evidence="5" id="KW-0560">Oxidoreductase</keyword>
<dbReference type="Proteomes" id="UP000053328">
    <property type="component" value="Unassembled WGS sequence"/>
</dbReference>
<dbReference type="OrthoDB" id="74360at2759"/>
<evidence type="ECO:0000256" key="2">
    <source>
        <dbReference type="ARBA" id="ARBA00010139"/>
    </source>
</evidence>
<protein>
    <recommendedName>
        <fullName evidence="9">FAD/NAD(P)-binding domain-containing protein</fullName>
    </recommendedName>
</protein>
<dbReference type="InterPro" id="IPR036188">
    <property type="entry name" value="FAD/NAD-bd_sf"/>
</dbReference>
<evidence type="ECO:0000313" key="8">
    <source>
        <dbReference type="Proteomes" id="UP000053328"/>
    </source>
</evidence>
<keyword evidence="4" id="KW-0274">FAD</keyword>
<dbReference type="Pfam" id="PF00743">
    <property type="entry name" value="FMO-like"/>
    <property type="match status" value="1"/>
</dbReference>